<dbReference type="Proteomes" id="UP001596137">
    <property type="component" value="Unassembled WGS sequence"/>
</dbReference>
<comment type="caution">
    <text evidence="1">The sequence shown here is derived from an EMBL/GenBank/DDBJ whole genome shotgun (WGS) entry which is preliminary data.</text>
</comment>
<keyword evidence="2" id="KW-1185">Reference proteome</keyword>
<sequence>MHLYHDQNPYDANGDDITGLTPVDTTGWTQTLLSTQSGTVTG</sequence>
<evidence type="ECO:0000313" key="2">
    <source>
        <dbReference type="Proteomes" id="UP001596137"/>
    </source>
</evidence>
<dbReference type="EMBL" id="JBHSRF010000103">
    <property type="protein sequence ID" value="MFC6086859.1"/>
    <property type="molecule type" value="Genomic_DNA"/>
</dbReference>
<protein>
    <submittedName>
        <fullName evidence="1">Uncharacterized protein</fullName>
    </submittedName>
</protein>
<accession>A0ABW1NTW5</accession>
<organism evidence="1 2">
    <name type="scientific">Sphaerisporangium aureirubrum</name>
    <dbReference type="NCBI Taxonomy" id="1544736"/>
    <lineage>
        <taxon>Bacteria</taxon>
        <taxon>Bacillati</taxon>
        <taxon>Actinomycetota</taxon>
        <taxon>Actinomycetes</taxon>
        <taxon>Streptosporangiales</taxon>
        <taxon>Streptosporangiaceae</taxon>
        <taxon>Sphaerisporangium</taxon>
    </lineage>
</organism>
<reference evidence="2" key="1">
    <citation type="journal article" date="2019" name="Int. J. Syst. Evol. Microbiol.">
        <title>The Global Catalogue of Microorganisms (GCM) 10K type strain sequencing project: providing services to taxonomists for standard genome sequencing and annotation.</title>
        <authorList>
            <consortium name="The Broad Institute Genomics Platform"/>
            <consortium name="The Broad Institute Genome Sequencing Center for Infectious Disease"/>
            <person name="Wu L."/>
            <person name="Ma J."/>
        </authorList>
    </citation>
    <scope>NUCLEOTIDE SEQUENCE [LARGE SCALE GENOMIC DNA]</scope>
    <source>
        <strain evidence="2">JCM 30346</strain>
    </source>
</reference>
<dbReference type="RefSeq" id="WP_380762450.1">
    <property type="nucleotide sequence ID" value="NZ_JBHSRF010000103.1"/>
</dbReference>
<gene>
    <name evidence="1" type="ORF">ACFP1K_37240</name>
</gene>
<proteinExistence type="predicted"/>
<name>A0ABW1NTW5_9ACTN</name>
<evidence type="ECO:0000313" key="1">
    <source>
        <dbReference type="EMBL" id="MFC6086859.1"/>
    </source>
</evidence>